<evidence type="ECO:0000313" key="2">
    <source>
        <dbReference type="EMBL" id="ETO10568.1"/>
    </source>
</evidence>
<gene>
    <name evidence="2" type="ORF">RFI_26809</name>
</gene>
<dbReference type="Proteomes" id="UP000023152">
    <property type="component" value="Unassembled WGS sequence"/>
</dbReference>
<dbReference type="AlphaFoldDB" id="X6M989"/>
<reference evidence="2 3" key="1">
    <citation type="journal article" date="2013" name="Curr. Biol.">
        <title>The Genome of the Foraminiferan Reticulomyxa filosa.</title>
        <authorList>
            <person name="Glockner G."/>
            <person name="Hulsmann N."/>
            <person name="Schleicher M."/>
            <person name="Noegel A.A."/>
            <person name="Eichinger L."/>
            <person name="Gallinger C."/>
            <person name="Pawlowski J."/>
            <person name="Sierra R."/>
            <person name="Euteneuer U."/>
            <person name="Pillet L."/>
            <person name="Moustafa A."/>
            <person name="Platzer M."/>
            <person name="Groth M."/>
            <person name="Szafranski K."/>
            <person name="Schliwa M."/>
        </authorList>
    </citation>
    <scope>NUCLEOTIDE SEQUENCE [LARGE SCALE GENOMIC DNA]</scope>
</reference>
<feature type="region of interest" description="Disordered" evidence="1">
    <location>
        <begin position="28"/>
        <end position="48"/>
    </location>
</feature>
<proteinExistence type="predicted"/>
<name>X6M989_RETFI</name>
<sequence length="165" mass="19473">MPVCVLSWKQYWKWNWILFDMPNSKNQQRQSKITSTQMAPDKQPQNEKSQIQSINLQHSKLYCITQLDEITFENVSKKNMQMRQFLYANTSTIIVTSIKSKELKSATSLIKFIRLKNNNALSRKQLAHNFNDDNNVQIEQDCKQRIVSQPRYCNFKSNAAFTYLL</sequence>
<accession>X6M989</accession>
<evidence type="ECO:0000256" key="1">
    <source>
        <dbReference type="SAM" id="MobiDB-lite"/>
    </source>
</evidence>
<evidence type="ECO:0000313" key="3">
    <source>
        <dbReference type="Proteomes" id="UP000023152"/>
    </source>
</evidence>
<keyword evidence="3" id="KW-1185">Reference proteome</keyword>
<feature type="compositionally biased region" description="Polar residues" evidence="1">
    <location>
        <begin position="28"/>
        <end position="38"/>
    </location>
</feature>
<protein>
    <submittedName>
        <fullName evidence="2">Uncharacterized protein</fullName>
    </submittedName>
</protein>
<organism evidence="2 3">
    <name type="scientific">Reticulomyxa filosa</name>
    <dbReference type="NCBI Taxonomy" id="46433"/>
    <lineage>
        <taxon>Eukaryota</taxon>
        <taxon>Sar</taxon>
        <taxon>Rhizaria</taxon>
        <taxon>Retaria</taxon>
        <taxon>Foraminifera</taxon>
        <taxon>Monothalamids</taxon>
        <taxon>Reticulomyxidae</taxon>
        <taxon>Reticulomyxa</taxon>
    </lineage>
</organism>
<comment type="caution">
    <text evidence="2">The sequence shown here is derived from an EMBL/GenBank/DDBJ whole genome shotgun (WGS) entry which is preliminary data.</text>
</comment>
<dbReference type="EMBL" id="ASPP01023392">
    <property type="protein sequence ID" value="ETO10568.1"/>
    <property type="molecule type" value="Genomic_DNA"/>
</dbReference>